<keyword evidence="3" id="KW-1185">Reference proteome</keyword>
<evidence type="ECO:0000313" key="2">
    <source>
        <dbReference type="EMBL" id="EXI64326.1"/>
    </source>
</evidence>
<dbReference type="EMBL" id="JFAX01000038">
    <property type="protein sequence ID" value="EXI64326.1"/>
    <property type="molecule type" value="Genomic_DNA"/>
</dbReference>
<protein>
    <recommendedName>
        <fullName evidence="4">Ion channel</fullName>
    </recommendedName>
</protein>
<keyword evidence="1" id="KW-0812">Transmembrane</keyword>
<dbReference type="AlphaFoldDB" id="A0A011MP40"/>
<dbReference type="PATRIC" id="fig|1454001.3.peg.3791"/>
<dbReference type="Proteomes" id="UP000020218">
    <property type="component" value="Unassembled WGS sequence"/>
</dbReference>
<organism evidence="2 3">
    <name type="scientific">Candidatus Accumulibacter adjunctus</name>
    <dbReference type="NCBI Taxonomy" id="1454001"/>
    <lineage>
        <taxon>Bacteria</taxon>
        <taxon>Pseudomonadati</taxon>
        <taxon>Pseudomonadota</taxon>
        <taxon>Betaproteobacteria</taxon>
        <taxon>Candidatus Accumulibacter</taxon>
    </lineage>
</organism>
<sequence>MVDLEYLTQILAALVPMALTVALHGVGMGLVRNSFERFGKPLLKRERDRGARTLFTIGIVGVMVLTHFSGIVVWAVAFRLLDLVPSTEVAMYYSMEYYTTLGVGVRKLPDGWAGFGGFEAMTGMLMFGWSTAVLAAVVQRMHAIDD</sequence>
<dbReference type="STRING" id="1454001.AW08_03759"/>
<evidence type="ECO:0008006" key="4">
    <source>
        <dbReference type="Google" id="ProtNLM"/>
    </source>
</evidence>
<evidence type="ECO:0000256" key="1">
    <source>
        <dbReference type="SAM" id="Phobius"/>
    </source>
</evidence>
<accession>A0A011MP40</accession>
<name>A0A011MP40_9PROT</name>
<reference evidence="2" key="1">
    <citation type="submission" date="2014-02" db="EMBL/GenBank/DDBJ databases">
        <title>Expanding our view of genomic diversity in Candidatus Accumulibacter clades.</title>
        <authorList>
            <person name="Skennerton C.T."/>
            <person name="Barr J.J."/>
            <person name="Slater F.R."/>
            <person name="Bond P.L."/>
            <person name="Tyson G.W."/>
        </authorList>
    </citation>
    <scope>NUCLEOTIDE SEQUENCE [LARGE SCALE GENOMIC DNA]</scope>
</reference>
<keyword evidence="1" id="KW-1133">Transmembrane helix</keyword>
<comment type="caution">
    <text evidence="2">The sequence shown here is derived from an EMBL/GenBank/DDBJ whole genome shotgun (WGS) entry which is preliminary data.</text>
</comment>
<evidence type="ECO:0000313" key="3">
    <source>
        <dbReference type="Proteomes" id="UP000020218"/>
    </source>
</evidence>
<feature type="transmembrane region" description="Helical" evidence="1">
    <location>
        <begin position="6"/>
        <end position="31"/>
    </location>
</feature>
<gene>
    <name evidence="2" type="ORF">AW08_03759</name>
</gene>
<keyword evidence="1" id="KW-0472">Membrane</keyword>
<feature type="transmembrane region" description="Helical" evidence="1">
    <location>
        <begin position="112"/>
        <end position="138"/>
    </location>
</feature>
<proteinExistence type="predicted"/>
<feature type="transmembrane region" description="Helical" evidence="1">
    <location>
        <begin position="52"/>
        <end position="77"/>
    </location>
</feature>